<dbReference type="OrthoDB" id="422458at2"/>
<evidence type="ECO:0000313" key="1">
    <source>
        <dbReference type="EMBL" id="CUR31149.1"/>
    </source>
</evidence>
<name>A0A1J1LF05_9CYAN</name>
<reference evidence="2" key="1">
    <citation type="submission" date="2015-10" db="EMBL/GenBank/DDBJ databases">
        <authorList>
            <person name="Regsiter A."/>
            <person name="william w."/>
        </authorList>
    </citation>
    <scope>NUCLEOTIDE SEQUENCE [LARGE SCALE GENOMIC DNA]</scope>
</reference>
<evidence type="ECO:0000313" key="2">
    <source>
        <dbReference type="Proteomes" id="UP000184315"/>
    </source>
</evidence>
<dbReference type="Proteomes" id="UP000184315">
    <property type="component" value="Unassembled WGS sequence"/>
</dbReference>
<dbReference type="EMBL" id="CZDF01000132">
    <property type="protein sequence ID" value="CUR31149.1"/>
    <property type="molecule type" value="Genomic_DNA"/>
</dbReference>
<dbReference type="STRING" id="671072.PL9214290740"/>
<dbReference type="AlphaFoldDB" id="A0A1J1LF05"/>
<sequence length="185" mass="20442">MLDQLLNSIASWGRFHKAFTRLSPFVNTLAWSVLLGFGEIPVAQALLISQNPNNTPLETATVQHHFLEEGVYLYGQSPQPEQIGQAYMVFEVKQGQVTGAFYMPRSSFDCFTGVPQGNQLNLNIIESYSQEAYSYNIGFSNTAVVAAAGGQGTEKNNIVLEGFHRIPTVSENDTRILSQCKADFK</sequence>
<keyword evidence="2" id="KW-1185">Reference proteome</keyword>
<proteinExistence type="predicted"/>
<gene>
    <name evidence="1" type="ORF">PL9214290740</name>
</gene>
<protein>
    <submittedName>
        <fullName evidence="1">Uncharacterized protein</fullName>
    </submittedName>
</protein>
<dbReference type="RefSeq" id="WP_072718062.1">
    <property type="nucleotide sequence ID" value="NZ_LN889782.1"/>
</dbReference>
<accession>A0A1J1LF05</accession>
<organism evidence="1 2">
    <name type="scientific">Planktothrix tepida PCC 9214</name>
    <dbReference type="NCBI Taxonomy" id="671072"/>
    <lineage>
        <taxon>Bacteria</taxon>
        <taxon>Bacillati</taxon>
        <taxon>Cyanobacteriota</taxon>
        <taxon>Cyanophyceae</taxon>
        <taxon>Oscillatoriophycideae</taxon>
        <taxon>Oscillatoriales</taxon>
        <taxon>Microcoleaceae</taxon>
        <taxon>Planktothrix</taxon>
    </lineage>
</organism>